<dbReference type="KEGG" id="ria:C7V51_06425"/>
<accession>A0AAD1EMC3</accession>
<dbReference type="AlphaFoldDB" id="A0AAD1EMC3"/>
<organism evidence="1 2">
    <name type="scientific">Rathayibacter iranicus</name>
    <dbReference type="NCBI Taxonomy" id="59737"/>
    <lineage>
        <taxon>Bacteria</taxon>
        <taxon>Bacillati</taxon>
        <taxon>Actinomycetota</taxon>
        <taxon>Actinomycetes</taxon>
        <taxon>Micrococcales</taxon>
        <taxon>Microbacteriaceae</taxon>
        <taxon>Rathayibacter</taxon>
    </lineage>
</organism>
<evidence type="ECO:0000313" key="2">
    <source>
        <dbReference type="Proteomes" id="UP000283946"/>
    </source>
</evidence>
<dbReference type="Proteomes" id="UP000283946">
    <property type="component" value="Chromosome"/>
</dbReference>
<sequence>MQMAMYLIVRKKLLSKRFFAQWKTFMQPQKLPAKIQRSKGESRASLEDASLYPPGQNPLIVGSWRGRLDAVEGWAMGVYFQANF</sequence>
<evidence type="ECO:0000313" key="1">
    <source>
        <dbReference type="EMBL" id="AZZ55560.1"/>
    </source>
</evidence>
<gene>
    <name evidence="1" type="ORF">C7V51_06425</name>
</gene>
<name>A0AAD1EMC3_9MICO</name>
<reference evidence="1 2" key="1">
    <citation type="submission" date="2018-03" db="EMBL/GenBank/DDBJ databases">
        <title>Bacteriophage NCPPB3778 and a type I-E CRISPR drive the evolution of the US Biological Select Agent, Rathayibacter toxicus.</title>
        <authorList>
            <person name="Davis E.W.II."/>
            <person name="Tabima J.F."/>
            <person name="Weisberg A.J."/>
            <person name="Dantas Lopes L."/>
            <person name="Wiseman M.S."/>
            <person name="Wiseman M.S."/>
            <person name="Pupko T."/>
            <person name="Belcher M.S."/>
            <person name="Sechler A.J."/>
            <person name="Tancos M.A."/>
            <person name="Schroeder B.K."/>
            <person name="Murray T.D."/>
            <person name="Luster D.G."/>
            <person name="Schneider W.L."/>
            <person name="Rogers E."/>
            <person name="Andreote F.D."/>
            <person name="Grunwald N.J."/>
            <person name="Putnam M.L."/>
            <person name="Chang J.H."/>
        </authorList>
    </citation>
    <scope>NUCLEOTIDE SEQUENCE [LARGE SCALE GENOMIC DNA]</scope>
    <source>
        <strain evidence="1 2">NCCPB 2253</strain>
    </source>
</reference>
<protein>
    <submittedName>
        <fullName evidence="1">Uncharacterized protein</fullName>
    </submittedName>
</protein>
<proteinExistence type="predicted"/>
<dbReference type="EMBL" id="CP028130">
    <property type="protein sequence ID" value="AZZ55560.1"/>
    <property type="molecule type" value="Genomic_DNA"/>
</dbReference>